<keyword evidence="2" id="KW-1185">Reference proteome</keyword>
<dbReference type="OrthoDB" id="9871611at2"/>
<evidence type="ECO:0000313" key="2">
    <source>
        <dbReference type="Proteomes" id="UP000007519"/>
    </source>
</evidence>
<name>H6L5B8_SAPGL</name>
<dbReference type="STRING" id="984262.SGRA_1297"/>
<sequence length="73" mass="8539">MLADPQEEEWAALLEERIKPKLKSLSLQLKLNSLKVQLRKGKLSLNEARQQLWAYCAKNEKMYAADLKAIFRH</sequence>
<dbReference type="Proteomes" id="UP000007519">
    <property type="component" value="Chromosome"/>
</dbReference>
<evidence type="ECO:0000313" key="1">
    <source>
        <dbReference type="EMBL" id="AFC24032.1"/>
    </source>
</evidence>
<dbReference type="RefSeq" id="WP_015691677.1">
    <property type="nucleotide sequence ID" value="NC_016940.1"/>
</dbReference>
<dbReference type="KEGG" id="sgn:SGRA_1297"/>
<dbReference type="AlphaFoldDB" id="H6L5B8"/>
<organism evidence="1 2">
    <name type="scientific">Saprospira grandis (strain Lewin)</name>
    <dbReference type="NCBI Taxonomy" id="984262"/>
    <lineage>
        <taxon>Bacteria</taxon>
        <taxon>Pseudomonadati</taxon>
        <taxon>Bacteroidota</taxon>
        <taxon>Saprospiria</taxon>
        <taxon>Saprospirales</taxon>
        <taxon>Saprospiraceae</taxon>
        <taxon>Saprospira</taxon>
    </lineage>
</organism>
<dbReference type="EMBL" id="CP002831">
    <property type="protein sequence ID" value="AFC24032.1"/>
    <property type="molecule type" value="Genomic_DNA"/>
</dbReference>
<gene>
    <name evidence="1" type="ordered locus">SGRA_1297</name>
</gene>
<accession>H6L5B8</accession>
<dbReference type="HOGENOM" id="CLU_2702707_0_0_10"/>
<reference evidence="1 2" key="1">
    <citation type="journal article" date="2012" name="Stand. Genomic Sci.">
        <title>Complete genome sequencing and analysis of Saprospira grandis str. Lewin, a predatory marine bacterium.</title>
        <authorList>
            <person name="Saw J.H."/>
            <person name="Yuryev A."/>
            <person name="Kanbe M."/>
            <person name="Hou S."/>
            <person name="Young A.G."/>
            <person name="Aizawa S."/>
            <person name="Alam M."/>
        </authorList>
    </citation>
    <scope>NUCLEOTIDE SEQUENCE [LARGE SCALE GENOMIC DNA]</scope>
    <source>
        <strain evidence="1 2">Lewin</strain>
    </source>
</reference>
<proteinExistence type="predicted"/>
<protein>
    <submittedName>
        <fullName evidence="1">Uncharacterized protein</fullName>
    </submittedName>
</protein>